<evidence type="ECO:0000256" key="4">
    <source>
        <dbReference type="ARBA" id="ARBA00022853"/>
    </source>
</evidence>
<evidence type="ECO:0000313" key="12">
    <source>
        <dbReference type="Proteomes" id="UP001212841"/>
    </source>
</evidence>
<dbReference type="EMBL" id="JADGJD010001822">
    <property type="protein sequence ID" value="KAJ3037532.1"/>
    <property type="molecule type" value="Genomic_DNA"/>
</dbReference>
<dbReference type="Proteomes" id="UP001212841">
    <property type="component" value="Unassembled WGS sequence"/>
</dbReference>
<dbReference type="GO" id="GO:0006281">
    <property type="term" value="P:DNA repair"/>
    <property type="evidence" value="ECO:0007669"/>
    <property type="project" value="InterPro"/>
</dbReference>
<keyword evidence="4" id="KW-0156">Chromatin regulator</keyword>
<dbReference type="PANTHER" id="PTHR12855:SF10">
    <property type="entry name" value="DNA METHYLTRANSFERASE 1-ASSOCIATED PROTEIN 1"/>
    <property type="match status" value="1"/>
</dbReference>
<proteinExistence type="inferred from homology"/>
<dbReference type="GO" id="GO:0003714">
    <property type="term" value="F:transcription corepressor activity"/>
    <property type="evidence" value="ECO:0007669"/>
    <property type="project" value="TreeGrafter"/>
</dbReference>
<dbReference type="SMART" id="SM00717">
    <property type="entry name" value="SANT"/>
    <property type="match status" value="1"/>
</dbReference>
<evidence type="ECO:0000256" key="9">
    <source>
        <dbReference type="SAM" id="MobiDB-lite"/>
    </source>
</evidence>
<keyword evidence="6" id="KW-0804">Transcription</keyword>
<dbReference type="GO" id="GO:0035267">
    <property type="term" value="C:NuA4 histone acetyltransferase complex"/>
    <property type="evidence" value="ECO:0007669"/>
    <property type="project" value="InterPro"/>
</dbReference>
<evidence type="ECO:0000256" key="5">
    <source>
        <dbReference type="ARBA" id="ARBA00023015"/>
    </source>
</evidence>
<dbReference type="InterPro" id="IPR032563">
    <property type="entry name" value="DAMP1_SANT-like"/>
</dbReference>
<evidence type="ECO:0000313" key="11">
    <source>
        <dbReference type="EMBL" id="KAJ3037532.1"/>
    </source>
</evidence>
<dbReference type="InterPro" id="IPR027109">
    <property type="entry name" value="Swc4/Dmap1"/>
</dbReference>
<comment type="function">
    <text evidence="8">Component of the SWR1 complex which mediates the ATP-dependent exchange of histone H2A for the H2A variant HZT1 leading to transcriptional regulation of selected genes by chromatin remodeling. Component of the NuA4 histone acetyltransferase complex which is involved in transcriptional activation of selected genes principally by acetylation of nucleosomal histone H4 and H2A. The NuA4 complex is also involved in DNA repair.</text>
</comment>
<reference evidence="11" key="1">
    <citation type="submission" date="2020-05" db="EMBL/GenBank/DDBJ databases">
        <title>Phylogenomic resolution of chytrid fungi.</title>
        <authorList>
            <person name="Stajich J.E."/>
            <person name="Amses K."/>
            <person name="Simmons R."/>
            <person name="Seto K."/>
            <person name="Myers J."/>
            <person name="Bonds A."/>
            <person name="Quandt C.A."/>
            <person name="Barry K."/>
            <person name="Liu P."/>
            <person name="Grigoriev I."/>
            <person name="Longcore J.E."/>
            <person name="James T.Y."/>
        </authorList>
    </citation>
    <scope>NUCLEOTIDE SEQUENCE</scope>
    <source>
        <strain evidence="11">JEL0318</strain>
    </source>
</reference>
<dbReference type="GO" id="GO:0000812">
    <property type="term" value="C:Swr1 complex"/>
    <property type="evidence" value="ECO:0007669"/>
    <property type="project" value="TreeGrafter"/>
</dbReference>
<keyword evidence="12" id="KW-1185">Reference proteome</keyword>
<evidence type="ECO:0000259" key="10">
    <source>
        <dbReference type="SMART" id="SM00717"/>
    </source>
</evidence>
<keyword evidence="5" id="KW-0805">Transcription regulation</keyword>
<evidence type="ECO:0000256" key="7">
    <source>
        <dbReference type="ARBA" id="ARBA00023242"/>
    </source>
</evidence>
<evidence type="ECO:0000256" key="6">
    <source>
        <dbReference type="ARBA" id="ARBA00023163"/>
    </source>
</evidence>
<dbReference type="PANTHER" id="PTHR12855">
    <property type="entry name" value="DNA METHYLTRANSFERASE 1-ASSOCIATED PROTEIN 1 FAMILY MEMBER"/>
    <property type="match status" value="1"/>
</dbReference>
<dbReference type="GO" id="GO:0006338">
    <property type="term" value="P:chromatin remodeling"/>
    <property type="evidence" value="ECO:0007669"/>
    <property type="project" value="InterPro"/>
</dbReference>
<dbReference type="AlphaFoldDB" id="A0AAD5S2A7"/>
<name>A0AAD5S2A7_9FUNG</name>
<keyword evidence="7" id="KW-0539">Nucleus</keyword>
<gene>
    <name evidence="11" type="primary">SWC4</name>
    <name evidence="11" type="ORF">HK097_003488</name>
</gene>
<organism evidence="11 12">
    <name type="scientific">Rhizophlyctis rosea</name>
    <dbReference type="NCBI Taxonomy" id="64517"/>
    <lineage>
        <taxon>Eukaryota</taxon>
        <taxon>Fungi</taxon>
        <taxon>Fungi incertae sedis</taxon>
        <taxon>Chytridiomycota</taxon>
        <taxon>Chytridiomycota incertae sedis</taxon>
        <taxon>Chytridiomycetes</taxon>
        <taxon>Rhizophlyctidales</taxon>
        <taxon>Rhizophlyctidaceae</taxon>
        <taxon>Rhizophlyctis</taxon>
    </lineage>
</organism>
<evidence type="ECO:0000256" key="2">
    <source>
        <dbReference type="ARBA" id="ARBA00006918"/>
    </source>
</evidence>
<accession>A0AAD5S2A7</accession>
<protein>
    <recommendedName>
        <fullName evidence="3">SWR1-complex protein 4</fullName>
    </recommendedName>
</protein>
<evidence type="ECO:0000256" key="8">
    <source>
        <dbReference type="ARBA" id="ARBA00025264"/>
    </source>
</evidence>
<dbReference type="Gene3D" id="1.10.10.60">
    <property type="entry name" value="Homeodomain-like"/>
    <property type="match status" value="1"/>
</dbReference>
<comment type="caution">
    <text evidence="11">The sequence shown here is derived from an EMBL/GenBank/DDBJ whole genome shotgun (WGS) entry which is preliminary data.</text>
</comment>
<dbReference type="GO" id="GO:0000122">
    <property type="term" value="P:negative regulation of transcription by RNA polymerase II"/>
    <property type="evidence" value="ECO:0007669"/>
    <property type="project" value="TreeGrafter"/>
</dbReference>
<comment type="subcellular location">
    <subcellularLocation>
        <location evidence="1">Nucleus</location>
    </subcellularLocation>
</comment>
<sequence length="295" mass="35349">MASDVQDILGIQRDSTPKPTKRPTAKLEREKRPDGLNREIIALTGGVPPLAQALPAVYKEKPNLNKRVTSWEWKSFTNPARTDGLVLQHWMRADWNNDGGLPFVFRRLNFRPTDNFMADYYFAKYNKPVTMINYTDEEYNKYLNGTTHRRMTKIRTPDSHFVGDPTWSREETDYLYQLCRQFDLRFIIIADRYEYPGSERTIEDLRDRYYSNSRKLIAARQTNENPRQYDYSKEKEKTRKEHLAQLYARTPEQIKEEEYLFTELRRREHKEERMAKERENLLRLIRKNEIEPPPS</sequence>
<feature type="region of interest" description="Disordered" evidence="9">
    <location>
        <begin position="1"/>
        <end position="33"/>
    </location>
</feature>
<comment type="similarity">
    <text evidence="2">Belongs to the SWC4 family.</text>
</comment>
<feature type="domain" description="Myb-like" evidence="10">
    <location>
        <begin position="163"/>
        <end position="215"/>
    </location>
</feature>
<feature type="non-terminal residue" evidence="11">
    <location>
        <position position="1"/>
    </location>
</feature>
<evidence type="ECO:0000256" key="3">
    <source>
        <dbReference type="ARBA" id="ARBA00019132"/>
    </source>
</evidence>
<dbReference type="Pfam" id="PF16282">
    <property type="entry name" value="SANT_DAMP1_like"/>
    <property type="match status" value="1"/>
</dbReference>
<evidence type="ECO:0000256" key="1">
    <source>
        <dbReference type="ARBA" id="ARBA00004123"/>
    </source>
</evidence>
<dbReference type="InterPro" id="IPR001005">
    <property type="entry name" value="SANT/Myb"/>
</dbReference>